<name>A0A2Z3L9E9_9BACT</name>
<dbReference type="KEGG" id="cher:DK880_00690"/>
<organism evidence="3 4">
    <name type="scientific">Candidatus Cardinium hertigii</name>
    <dbReference type="NCBI Taxonomy" id="247481"/>
    <lineage>
        <taxon>Bacteria</taxon>
        <taxon>Pseudomonadati</taxon>
        <taxon>Bacteroidota</taxon>
        <taxon>Cytophagia</taxon>
        <taxon>Cytophagales</taxon>
        <taxon>Amoebophilaceae</taxon>
        <taxon>Candidatus Cardinium</taxon>
    </lineage>
</organism>
<dbReference type="Proteomes" id="UP000245872">
    <property type="component" value="Chromosome"/>
</dbReference>
<evidence type="ECO:0000256" key="2">
    <source>
        <dbReference type="SAM" id="Phobius"/>
    </source>
</evidence>
<dbReference type="EMBL" id="CP029619">
    <property type="protein sequence ID" value="AWN82001.1"/>
    <property type="molecule type" value="Genomic_DNA"/>
</dbReference>
<feature type="transmembrane region" description="Helical" evidence="2">
    <location>
        <begin position="21"/>
        <end position="48"/>
    </location>
</feature>
<keyword evidence="2" id="KW-0472">Membrane</keyword>
<dbReference type="AlphaFoldDB" id="A0A2Z3L9E9"/>
<feature type="region of interest" description="Disordered" evidence="1">
    <location>
        <begin position="98"/>
        <end position="139"/>
    </location>
</feature>
<accession>A0A2Z3L9E9</accession>
<evidence type="ECO:0000256" key="1">
    <source>
        <dbReference type="SAM" id="MobiDB-lite"/>
    </source>
</evidence>
<evidence type="ECO:0000313" key="4">
    <source>
        <dbReference type="Proteomes" id="UP000245872"/>
    </source>
</evidence>
<feature type="compositionally biased region" description="Basic and acidic residues" evidence="1">
    <location>
        <begin position="104"/>
        <end position="132"/>
    </location>
</feature>
<reference evidence="3 4" key="1">
    <citation type="submission" date="2018-05" db="EMBL/GenBank/DDBJ databases">
        <title>Candidatus Cardinium hertigii Genome Assembly.</title>
        <authorList>
            <person name="Showmaker K.C."/>
            <person name="Walden K.O."/>
            <person name="Fields C.J."/>
            <person name="Lambert K.N."/>
            <person name="Hudson M.E."/>
        </authorList>
    </citation>
    <scope>NUCLEOTIDE SEQUENCE [LARGE SCALE GENOMIC DNA]</scope>
    <source>
        <strain evidence="4">cHgTN10</strain>
    </source>
</reference>
<evidence type="ECO:0000313" key="3">
    <source>
        <dbReference type="EMBL" id="AWN82001.1"/>
    </source>
</evidence>
<sequence>MAENVPLTKPSRKLHLKPKNTIVQTISITPIPLLMTSVALLMTAGLVYKTYDDCKQDLAQNITRTINKYEKEVAKWKNLYEGESQKVSTMKRELAACKQQGESASKRDMGKEEALHMHLEREAQRKREEENKIFPLKKN</sequence>
<keyword evidence="4" id="KW-1185">Reference proteome</keyword>
<gene>
    <name evidence="3" type="ORF">DK880_00690</name>
</gene>
<keyword evidence="2" id="KW-0812">Transmembrane</keyword>
<keyword evidence="2" id="KW-1133">Transmembrane helix</keyword>
<protein>
    <submittedName>
        <fullName evidence="3">Uncharacterized protein</fullName>
    </submittedName>
</protein>
<proteinExistence type="predicted"/>